<dbReference type="Gene3D" id="1.20.5.110">
    <property type="match status" value="2"/>
</dbReference>
<dbReference type="GO" id="GO:0005484">
    <property type="term" value="F:SNAP receptor activity"/>
    <property type="evidence" value="ECO:0007669"/>
    <property type="project" value="TreeGrafter"/>
</dbReference>
<dbReference type="GO" id="GO:0005886">
    <property type="term" value="C:plasma membrane"/>
    <property type="evidence" value="ECO:0007669"/>
    <property type="project" value="TreeGrafter"/>
</dbReference>
<dbReference type="PANTHER" id="PTHR19305:SF9">
    <property type="entry name" value="SYNAPTOSOMAL-ASSOCIATED PROTEIN 29"/>
    <property type="match status" value="1"/>
</dbReference>
<evidence type="ECO:0000256" key="1">
    <source>
        <dbReference type="ARBA" id="ARBA00009480"/>
    </source>
</evidence>
<feature type="region of interest" description="Disordered" evidence="2">
    <location>
        <begin position="1"/>
        <end position="144"/>
    </location>
</feature>
<comment type="similarity">
    <text evidence="1">Belongs to the SNAP-25 family.</text>
</comment>
<evidence type="ECO:0000256" key="2">
    <source>
        <dbReference type="SAM" id="MobiDB-lite"/>
    </source>
</evidence>
<feature type="compositionally biased region" description="Basic and acidic residues" evidence="2">
    <location>
        <begin position="107"/>
        <end position="117"/>
    </location>
</feature>
<dbReference type="SMART" id="SM00397">
    <property type="entry name" value="t_SNARE"/>
    <property type="match status" value="2"/>
</dbReference>
<dbReference type="CDD" id="cd15886">
    <property type="entry name" value="SNARE_SEC9N"/>
    <property type="match status" value="1"/>
</dbReference>
<sequence length="355" mass="39412">MSFFKRNKESLAIPPVAQPSEPKADPYAARSTEKQSDPYARNGTPVGGDPYAKKGAAGGGGGGDPYASSAAGRDPLGGKSNPYAKAVDPADQARNELFAGYNAPEKPQSDRKLGYDGREEEPDFDPDEEAEAIKSGMRELKQDSLASTRNALRLAREAEDSARGTIAKLADQSESIANSERYLDKAKANNLRAVDKADELKQLRRSIFRPVVVWNKDAKRAAQEQKIDERHTMERADRAKALEDISDTRQRLGQATNPSPYGRSERAPMPGEQKARRDARARYQFEATASDDELEDELDENLDETHEVVKRLKNLAQGMNSEVTKQNTRLTRVTDKTEDLEYGLEKTTDQLRRIK</sequence>
<accession>A0A1Y2BJF3</accession>
<name>A0A1Y2BJF3_9TREE</name>
<dbReference type="STRING" id="71784.A0A1Y2BJF3"/>
<feature type="region of interest" description="Disordered" evidence="2">
    <location>
        <begin position="219"/>
        <end position="298"/>
    </location>
</feature>
<dbReference type="PROSITE" id="PS50192">
    <property type="entry name" value="T_SNARE"/>
    <property type="match status" value="1"/>
</dbReference>
<dbReference type="EMBL" id="MCFC01000003">
    <property type="protein sequence ID" value="ORY34255.1"/>
    <property type="molecule type" value="Genomic_DNA"/>
</dbReference>
<dbReference type="GO" id="GO:0031201">
    <property type="term" value="C:SNARE complex"/>
    <property type="evidence" value="ECO:0007669"/>
    <property type="project" value="TreeGrafter"/>
</dbReference>
<dbReference type="FunCoup" id="A0A1Y2BJF3">
    <property type="interactions" value="27"/>
</dbReference>
<feature type="compositionally biased region" description="Basic and acidic residues" evidence="2">
    <location>
        <begin position="219"/>
        <end position="250"/>
    </location>
</feature>
<evidence type="ECO:0000259" key="3">
    <source>
        <dbReference type="PROSITE" id="PS50192"/>
    </source>
</evidence>
<dbReference type="Proteomes" id="UP000193986">
    <property type="component" value="Unassembled WGS sequence"/>
</dbReference>
<dbReference type="GO" id="GO:0006906">
    <property type="term" value="P:vesicle fusion"/>
    <property type="evidence" value="ECO:0007669"/>
    <property type="project" value="TreeGrafter"/>
</dbReference>
<feature type="compositionally biased region" description="Acidic residues" evidence="2">
    <location>
        <begin position="118"/>
        <end position="130"/>
    </location>
</feature>
<dbReference type="AlphaFoldDB" id="A0A1Y2BJF3"/>
<organism evidence="4 5">
    <name type="scientific">Naematelia encephala</name>
    <dbReference type="NCBI Taxonomy" id="71784"/>
    <lineage>
        <taxon>Eukaryota</taxon>
        <taxon>Fungi</taxon>
        <taxon>Dikarya</taxon>
        <taxon>Basidiomycota</taxon>
        <taxon>Agaricomycotina</taxon>
        <taxon>Tremellomycetes</taxon>
        <taxon>Tremellales</taxon>
        <taxon>Naemateliaceae</taxon>
        <taxon>Naematelia</taxon>
    </lineage>
</organism>
<dbReference type="InterPro" id="IPR000727">
    <property type="entry name" value="T_SNARE_dom"/>
</dbReference>
<dbReference type="PANTHER" id="PTHR19305">
    <property type="entry name" value="SYNAPTOSOMAL ASSOCIATED PROTEIN"/>
    <property type="match status" value="1"/>
</dbReference>
<dbReference type="InParanoid" id="A0A1Y2BJF3"/>
<feature type="domain" description="T-SNARE coiled-coil homology" evidence="3">
    <location>
        <begin position="292"/>
        <end position="354"/>
    </location>
</feature>
<protein>
    <recommendedName>
        <fullName evidence="3">t-SNARE coiled-coil homology domain-containing protein</fullName>
    </recommendedName>
</protein>
<reference evidence="4 5" key="1">
    <citation type="submission" date="2016-07" db="EMBL/GenBank/DDBJ databases">
        <title>Pervasive Adenine N6-methylation of Active Genes in Fungi.</title>
        <authorList>
            <consortium name="DOE Joint Genome Institute"/>
            <person name="Mondo S.J."/>
            <person name="Dannebaum R.O."/>
            <person name="Kuo R.C."/>
            <person name="Labutti K."/>
            <person name="Haridas S."/>
            <person name="Kuo A."/>
            <person name="Salamov A."/>
            <person name="Ahrendt S.R."/>
            <person name="Lipzen A."/>
            <person name="Sullivan W."/>
            <person name="Andreopoulos W.B."/>
            <person name="Clum A."/>
            <person name="Lindquist E."/>
            <person name="Daum C."/>
            <person name="Ramamoorthy G.K."/>
            <person name="Gryganskyi A."/>
            <person name="Culley D."/>
            <person name="Magnuson J.K."/>
            <person name="James T.Y."/>
            <person name="O'Malley M.A."/>
            <person name="Stajich J.E."/>
            <person name="Spatafora J.W."/>
            <person name="Visel A."/>
            <person name="Grigoriev I.V."/>
        </authorList>
    </citation>
    <scope>NUCLEOTIDE SEQUENCE [LARGE SCALE GENOMIC DNA]</scope>
    <source>
        <strain evidence="4 5">68-887.2</strain>
    </source>
</reference>
<gene>
    <name evidence="4" type="ORF">BCR39DRAFT_517260</name>
</gene>
<dbReference type="GO" id="GO:0019905">
    <property type="term" value="F:syntaxin binding"/>
    <property type="evidence" value="ECO:0007669"/>
    <property type="project" value="TreeGrafter"/>
</dbReference>
<feature type="compositionally biased region" description="Basic and acidic residues" evidence="2">
    <location>
        <begin position="273"/>
        <end position="283"/>
    </location>
</feature>
<feature type="compositionally biased region" description="Acidic residues" evidence="2">
    <location>
        <begin position="289"/>
        <end position="298"/>
    </location>
</feature>
<dbReference type="SUPFAM" id="SSF58038">
    <property type="entry name" value="SNARE fusion complex"/>
    <property type="match status" value="2"/>
</dbReference>
<dbReference type="GO" id="GO:0006887">
    <property type="term" value="P:exocytosis"/>
    <property type="evidence" value="ECO:0007669"/>
    <property type="project" value="TreeGrafter"/>
</dbReference>
<comment type="caution">
    <text evidence="4">The sequence shown here is derived from an EMBL/GenBank/DDBJ whole genome shotgun (WGS) entry which is preliminary data.</text>
</comment>
<dbReference type="OrthoDB" id="18679at2759"/>
<keyword evidence="5" id="KW-1185">Reference proteome</keyword>
<proteinExistence type="inferred from homology"/>
<evidence type="ECO:0000313" key="4">
    <source>
        <dbReference type="EMBL" id="ORY34255.1"/>
    </source>
</evidence>
<evidence type="ECO:0000313" key="5">
    <source>
        <dbReference type="Proteomes" id="UP000193986"/>
    </source>
</evidence>